<accession>A0A2M7T5Y7</accession>
<dbReference type="Proteomes" id="UP000230956">
    <property type="component" value="Unassembled WGS sequence"/>
</dbReference>
<gene>
    <name evidence="3" type="ORF">COY37_09375</name>
</gene>
<dbReference type="Gene3D" id="3.20.20.70">
    <property type="entry name" value="Aldolase class I"/>
    <property type="match status" value="1"/>
</dbReference>
<dbReference type="EMBL" id="PFNG01000217">
    <property type="protein sequence ID" value="PIZ36020.1"/>
    <property type="molecule type" value="Genomic_DNA"/>
</dbReference>
<dbReference type="GO" id="GO:0016857">
    <property type="term" value="F:racemase and epimerase activity, acting on carbohydrates and derivatives"/>
    <property type="evidence" value="ECO:0007669"/>
    <property type="project" value="InterPro"/>
</dbReference>
<dbReference type="PANTHER" id="PTHR11749">
    <property type="entry name" value="RIBULOSE-5-PHOSPHATE-3-EPIMERASE"/>
    <property type="match status" value="1"/>
</dbReference>
<dbReference type="Pfam" id="PF00834">
    <property type="entry name" value="Ribul_P_3_epim"/>
    <property type="match status" value="1"/>
</dbReference>
<dbReference type="InterPro" id="IPR013785">
    <property type="entry name" value="Aldolase_TIM"/>
</dbReference>
<name>A0A2M7T5Y7_9ACTN</name>
<keyword evidence="2" id="KW-0413">Isomerase</keyword>
<dbReference type="InterPro" id="IPR000056">
    <property type="entry name" value="Ribul_P_3_epim-like"/>
</dbReference>
<proteinExistence type="predicted"/>
<dbReference type="GO" id="GO:0046872">
    <property type="term" value="F:metal ion binding"/>
    <property type="evidence" value="ECO:0007669"/>
    <property type="project" value="UniProtKB-KW"/>
</dbReference>
<dbReference type="GO" id="GO:0005975">
    <property type="term" value="P:carbohydrate metabolic process"/>
    <property type="evidence" value="ECO:0007669"/>
    <property type="project" value="InterPro"/>
</dbReference>
<sequence>MRLIPAILSDTLDDYRRKLMLAELLSGTAQVDFADGRFVPMNSISPVEAASITTSLRLDAHLMVSDPVSYLKPLKDAVFKRVFFHYEAVSDHRETINKIRELGFEVGLAVNPGTSVGKLLGLAKDVDSVLFLAVNPQVNGSPFELSVLEKLKGLRMLQPGIESGIDGGVRLELLNDIIDAKPDFICVGRAVFDVANPEDAFKEFETRLQPFGLSQLPRLFGGIEGIRERKSGGEGADDIRP</sequence>
<evidence type="ECO:0000313" key="4">
    <source>
        <dbReference type="Proteomes" id="UP000230956"/>
    </source>
</evidence>
<dbReference type="InterPro" id="IPR011060">
    <property type="entry name" value="RibuloseP-bd_barrel"/>
</dbReference>
<organism evidence="3 4">
    <name type="scientific">Candidatus Aquicultor secundus</name>
    <dbReference type="NCBI Taxonomy" id="1973895"/>
    <lineage>
        <taxon>Bacteria</taxon>
        <taxon>Bacillati</taxon>
        <taxon>Actinomycetota</taxon>
        <taxon>Candidatus Aquicultoria</taxon>
        <taxon>Candidatus Aquicultorales</taxon>
        <taxon>Candidatus Aquicultoraceae</taxon>
        <taxon>Candidatus Aquicultor</taxon>
    </lineage>
</organism>
<dbReference type="RefSeq" id="WP_286678291.1">
    <property type="nucleotide sequence ID" value="NZ_MNXI01000072.1"/>
</dbReference>
<comment type="caution">
    <text evidence="3">The sequence shown here is derived from an EMBL/GenBank/DDBJ whole genome shotgun (WGS) entry which is preliminary data.</text>
</comment>
<dbReference type="SUPFAM" id="SSF51366">
    <property type="entry name" value="Ribulose-phoshate binding barrel"/>
    <property type="match status" value="1"/>
</dbReference>
<protein>
    <recommendedName>
        <fullName evidence="5">Ribulose-phosphate 3-epimerase</fullName>
    </recommendedName>
</protein>
<evidence type="ECO:0000256" key="2">
    <source>
        <dbReference type="ARBA" id="ARBA00023235"/>
    </source>
</evidence>
<evidence type="ECO:0000256" key="1">
    <source>
        <dbReference type="ARBA" id="ARBA00022723"/>
    </source>
</evidence>
<evidence type="ECO:0000313" key="3">
    <source>
        <dbReference type="EMBL" id="PIZ36020.1"/>
    </source>
</evidence>
<reference evidence="4" key="1">
    <citation type="submission" date="2017-09" db="EMBL/GenBank/DDBJ databases">
        <title>Depth-based differentiation of microbial function through sediment-hosted aquifers and enrichment of novel symbionts in the deep terrestrial subsurface.</title>
        <authorList>
            <person name="Probst A.J."/>
            <person name="Ladd B."/>
            <person name="Jarett J.K."/>
            <person name="Geller-Mcgrath D.E."/>
            <person name="Sieber C.M.K."/>
            <person name="Emerson J.B."/>
            <person name="Anantharaman K."/>
            <person name="Thomas B.C."/>
            <person name="Malmstrom R."/>
            <person name="Stieglmeier M."/>
            <person name="Klingl A."/>
            <person name="Woyke T."/>
            <person name="Ryan C.M."/>
            <person name="Banfield J.F."/>
        </authorList>
    </citation>
    <scope>NUCLEOTIDE SEQUENCE [LARGE SCALE GENOMIC DNA]</scope>
</reference>
<dbReference type="AlphaFoldDB" id="A0A2M7T5Y7"/>
<keyword evidence="1" id="KW-0479">Metal-binding</keyword>
<evidence type="ECO:0008006" key="5">
    <source>
        <dbReference type="Google" id="ProtNLM"/>
    </source>
</evidence>